<dbReference type="AlphaFoldDB" id="D5XCY1"/>
<keyword evidence="2" id="KW-1185">Reference proteome</keyword>
<organism evidence="1 2">
    <name type="scientific">Thermincola potens (strain JR)</name>
    <dbReference type="NCBI Taxonomy" id="635013"/>
    <lineage>
        <taxon>Bacteria</taxon>
        <taxon>Bacillati</taxon>
        <taxon>Bacillota</taxon>
        <taxon>Clostridia</taxon>
        <taxon>Eubacteriales</taxon>
        <taxon>Thermincolaceae</taxon>
        <taxon>Thermincola</taxon>
    </lineage>
</organism>
<sequence>MAECFSYEHLRSVKHSAFNFFTAPKKIQTFAPNLESKLYKKGMPVRIY</sequence>
<dbReference type="STRING" id="635013.TherJR_2825"/>
<name>D5XCY1_THEPJ</name>
<dbReference type="EMBL" id="CP002028">
    <property type="protein sequence ID" value="ADG83657.1"/>
    <property type="molecule type" value="Genomic_DNA"/>
</dbReference>
<gene>
    <name evidence="1" type="ordered locus">TherJR_2825</name>
</gene>
<dbReference type="Proteomes" id="UP000002377">
    <property type="component" value="Chromosome"/>
</dbReference>
<proteinExistence type="predicted"/>
<evidence type="ECO:0000313" key="2">
    <source>
        <dbReference type="Proteomes" id="UP000002377"/>
    </source>
</evidence>
<reference evidence="1 2" key="1">
    <citation type="submission" date="2010-05" db="EMBL/GenBank/DDBJ databases">
        <title>Complete sequence of Thermincola sp. JR.</title>
        <authorList>
            <consortium name="US DOE Joint Genome Institute"/>
            <person name="Lucas S."/>
            <person name="Copeland A."/>
            <person name="Lapidus A."/>
            <person name="Cheng J.-F."/>
            <person name="Bruce D."/>
            <person name="Goodwin L."/>
            <person name="Pitluck S."/>
            <person name="Chertkov O."/>
            <person name="Detter J.C."/>
            <person name="Han C."/>
            <person name="Tapia R."/>
            <person name="Land M."/>
            <person name="Hauser L."/>
            <person name="Kyrpides N."/>
            <person name="Mikhailova N."/>
            <person name="Hazen T.C."/>
            <person name="Woyke T."/>
        </authorList>
    </citation>
    <scope>NUCLEOTIDE SEQUENCE [LARGE SCALE GENOMIC DNA]</scope>
    <source>
        <strain evidence="1 2">JR</strain>
    </source>
</reference>
<dbReference type="HOGENOM" id="CLU_3158822_0_0_9"/>
<protein>
    <submittedName>
        <fullName evidence="1">Uncharacterized protein</fullName>
    </submittedName>
</protein>
<accession>D5XCY1</accession>
<dbReference type="KEGG" id="tjr:TherJR_2825"/>
<evidence type="ECO:0000313" key="1">
    <source>
        <dbReference type="EMBL" id="ADG83657.1"/>
    </source>
</evidence>